<protein>
    <recommendedName>
        <fullName evidence="2">Glycine-rich domain-containing protein</fullName>
    </recommendedName>
</protein>
<accession>A0A6J7X183</accession>
<dbReference type="Pfam" id="PF21722">
    <property type="entry name" value="Gly_rich_2"/>
    <property type="match status" value="1"/>
</dbReference>
<proteinExistence type="predicted"/>
<evidence type="ECO:0000313" key="3">
    <source>
        <dbReference type="EMBL" id="CAB4159257.1"/>
    </source>
</evidence>
<evidence type="ECO:0000313" key="4">
    <source>
        <dbReference type="EMBL" id="CAB5223886.1"/>
    </source>
</evidence>
<feature type="domain" description="Glycine-rich" evidence="2">
    <location>
        <begin position="578"/>
        <end position="841"/>
    </location>
</feature>
<feature type="region of interest" description="Disordered" evidence="1">
    <location>
        <begin position="707"/>
        <end position="764"/>
    </location>
</feature>
<dbReference type="InterPro" id="IPR049304">
    <property type="entry name" value="Gly_rich_dom"/>
</dbReference>
<gene>
    <name evidence="3" type="ORF">UFOVP705_65</name>
    <name evidence="4" type="ORF">UFOVP736_16</name>
</gene>
<sequence>MSDDIYVFVEEDEPVEVIEMVERGLPGPPGEVTNAAVVAAIAEDPPAIREALDLDEVDNTADADKPISTAVAAALAGKQPVGDYATLVAGKVPASQLPSYVDDVIEVANAAALPVTGESGKLYVTIDNGKIFRWSGSNYVEIVSSPGSTDAVPEGANNLYHTPSRAAAAAPVQSVAGRTGEVVIGIADVPGLGAELDGKQPTGDYIEEGDSRLSDARTPTAHLHTAAQITDFAEAVAAAAPERSAVEVIADIDAEIGEEWKVGADTIVLAAADPLPTMLRDTYDQTVTVQGLGYDAGNPSFGDLVLLRAPDYNGHPAYTSDGSPVEHENNGSTTQSSLYVPIGVDRNILFHYISFLEYVTMETTSVYPPNAYYMASWTTIDASYGTLGFFDLPSGFVFPQVYLASTHRGQLARHGDAAPYRWFVATGFDGALAWQEFAATDSSGLIPTSKGGTGASTPAAALVNLGASAKVKTVVTEVDSFTLSSATHGDNWTRLTKPSGETTIALPSMSAGNTFDFMRVGAGTISFSGGTVENGAAIANVPVGGWLKLVSRGGASYDLVAFGSSSGGSRTDVFLASQSWTKPEGAKMFQYIVIGGGGGGGAGRRGLANTDRFGGGGGGAGAISMSLISATLLPSPITITVGAGGAGGVNSANSTNGQSGGAGGASFFGTLTAAGGTGGNGGTNAGGGGGSSTNNGCMIFATSATRAGGGSGNTWSTVTTPAGGLNNPTGGGGGSGFNTANATTNGGNGGPLGQTQTGFILGGTGGSGTGGANGGSGQAGYSWCGTGGGGGRPNTTSGAGYTGGDGGPYGGGGGGGSGALDGAGGSTAGGNGSAGVVVVTTYF</sequence>
<name>A0A6J7X183_9CAUD</name>
<organism evidence="4">
    <name type="scientific">uncultured Caudovirales phage</name>
    <dbReference type="NCBI Taxonomy" id="2100421"/>
    <lineage>
        <taxon>Viruses</taxon>
        <taxon>Duplodnaviria</taxon>
        <taxon>Heunggongvirae</taxon>
        <taxon>Uroviricota</taxon>
        <taxon>Caudoviricetes</taxon>
        <taxon>Peduoviridae</taxon>
        <taxon>Maltschvirus</taxon>
        <taxon>Maltschvirus maltsch</taxon>
    </lineage>
</organism>
<evidence type="ECO:0000256" key="1">
    <source>
        <dbReference type="SAM" id="MobiDB-lite"/>
    </source>
</evidence>
<dbReference type="EMBL" id="LR796685">
    <property type="protein sequence ID" value="CAB4159257.1"/>
    <property type="molecule type" value="Genomic_DNA"/>
</dbReference>
<dbReference type="EMBL" id="LR798327">
    <property type="protein sequence ID" value="CAB5223886.1"/>
    <property type="molecule type" value="Genomic_DNA"/>
</dbReference>
<feature type="compositionally biased region" description="Low complexity" evidence="1">
    <location>
        <begin position="719"/>
        <end position="728"/>
    </location>
</feature>
<reference evidence="4" key="1">
    <citation type="submission" date="2020-05" db="EMBL/GenBank/DDBJ databases">
        <authorList>
            <person name="Chiriac C."/>
            <person name="Salcher M."/>
            <person name="Ghai R."/>
            <person name="Kavagutti S V."/>
        </authorList>
    </citation>
    <scope>NUCLEOTIDE SEQUENCE</scope>
</reference>
<evidence type="ECO:0000259" key="2">
    <source>
        <dbReference type="Pfam" id="PF21722"/>
    </source>
</evidence>